<sequence>MQVDGDLNKEAAGEYILTYRLKEKDVEVKKTRKITILPDETEQTEQAVQAEPAEPEETVTEAAPAPQPNASLSFLGTTIPFIASNGAAEAPASGAGTWTGTGAVNDGAPTHFIGHNPGDFSPVMNLTVGSPITVVDAAGNTKTYTVYEVLDVRDDGFNANNPADDTWFRVIDAGGERISLQTCITDTVNRVVLAQ</sequence>
<protein>
    <submittedName>
        <fullName evidence="3">Sortase</fullName>
    </submittedName>
</protein>
<comment type="caution">
    <text evidence="3">The sequence shown here is derived from an EMBL/GenBank/DDBJ whole genome shotgun (WGS) entry which is preliminary data.</text>
</comment>
<dbReference type="Proteomes" id="UP000664601">
    <property type="component" value="Unassembled WGS sequence"/>
</dbReference>
<evidence type="ECO:0000313" key="4">
    <source>
        <dbReference type="Proteomes" id="UP000664601"/>
    </source>
</evidence>
<reference evidence="3 4" key="1">
    <citation type="submission" date="2021-03" db="EMBL/GenBank/DDBJ databases">
        <title>Enterococcal diversity collection.</title>
        <authorList>
            <person name="Gilmore M.S."/>
            <person name="Schwartzman J."/>
            <person name="Van Tyne D."/>
            <person name="Martin M."/>
            <person name="Earl A.M."/>
            <person name="Manson A.L."/>
            <person name="Straub T."/>
            <person name="Salamzade R."/>
            <person name="Saavedra J."/>
            <person name="Lebreton F."/>
            <person name="Prichula J."/>
            <person name="Schaufler K."/>
            <person name="Gaca A."/>
            <person name="Sgardioli B."/>
            <person name="Wagenaar J."/>
            <person name="Strong T."/>
        </authorList>
    </citation>
    <scope>NUCLEOTIDE SEQUENCE [LARGE SCALE GENOMIC DNA]</scope>
    <source>
        <strain evidence="3 4">669A</strain>
    </source>
</reference>
<dbReference type="InterPro" id="IPR023365">
    <property type="entry name" value="Sortase_dom-sf"/>
</dbReference>
<proteinExistence type="predicted"/>
<dbReference type="SUPFAM" id="SSF63817">
    <property type="entry name" value="Sortase"/>
    <property type="match status" value="1"/>
</dbReference>
<keyword evidence="4" id="KW-1185">Reference proteome</keyword>
<accession>A0ABS3L8H2</accession>
<feature type="region of interest" description="Disordered" evidence="2">
    <location>
        <begin position="37"/>
        <end position="65"/>
    </location>
</feature>
<keyword evidence="1" id="KW-0378">Hydrolase</keyword>
<evidence type="ECO:0000256" key="2">
    <source>
        <dbReference type="SAM" id="MobiDB-lite"/>
    </source>
</evidence>
<gene>
    <name evidence="3" type="ORF">JZO70_04335</name>
</gene>
<organism evidence="3 4">
    <name type="scientific">Candidatus Enterococcus moelleringii</name>
    <dbReference type="NCBI Taxonomy" id="2815325"/>
    <lineage>
        <taxon>Bacteria</taxon>
        <taxon>Bacillati</taxon>
        <taxon>Bacillota</taxon>
        <taxon>Bacilli</taxon>
        <taxon>Lactobacillales</taxon>
        <taxon>Enterococcaceae</taxon>
        <taxon>Enterococcus</taxon>
    </lineage>
</organism>
<dbReference type="Pfam" id="PF04203">
    <property type="entry name" value="Sortase"/>
    <property type="match status" value="1"/>
</dbReference>
<dbReference type="InterPro" id="IPR005754">
    <property type="entry name" value="Sortase"/>
</dbReference>
<evidence type="ECO:0000256" key="1">
    <source>
        <dbReference type="ARBA" id="ARBA00022801"/>
    </source>
</evidence>
<dbReference type="Gene3D" id="2.40.260.10">
    <property type="entry name" value="Sortase"/>
    <property type="match status" value="1"/>
</dbReference>
<dbReference type="EMBL" id="JAFREM010000006">
    <property type="protein sequence ID" value="MBO1305373.1"/>
    <property type="molecule type" value="Genomic_DNA"/>
</dbReference>
<name>A0ABS3L8H2_9ENTE</name>
<evidence type="ECO:0000313" key="3">
    <source>
        <dbReference type="EMBL" id="MBO1305373.1"/>
    </source>
</evidence>